<evidence type="ECO:0000313" key="2">
    <source>
        <dbReference type="Proteomes" id="UP001221757"/>
    </source>
</evidence>
<name>A0AAD7GPC5_MYCRO</name>
<reference evidence="1" key="1">
    <citation type="submission" date="2023-03" db="EMBL/GenBank/DDBJ databases">
        <title>Massive genome expansion in bonnet fungi (Mycena s.s.) driven by repeated elements and novel gene families across ecological guilds.</title>
        <authorList>
            <consortium name="Lawrence Berkeley National Laboratory"/>
            <person name="Harder C.B."/>
            <person name="Miyauchi S."/>
            <person name="Viragh M."/>
            <person name="Kuo A."/>
            <person name="Thoen E."/>
            <person name="Andreopoulos B."/>
            <person name="Lu D."/>
            <person name="Skrede I."/>
            <person name="Drula E."/>
            <person name="Henrissat B."/>
            <person name="Morin E."/>
            <person name="Kohler A."/>
            <person name="Barry K."/>
            <person name="LaButti K."/>
            <person name="Morin E."/>
            <person name="Salamov A."/>
            <person name="Lipzen A."/>
            <person name="Mereny Z."/>
            <person name="Hegedus B."/>
            <person name="Baldrian P."/>
            <person name="Stursova M."/>
            <person name="Weitz H."/>
            <person name="Taylor A."/>
            <person name="Grigoriev I.V."/>
            <person name="Nagy L.G."/>
            <person name="Martin F."/>
            <person name="Kauserud H."/>
        </authorList>
    </citation>
    <scope>NUCLEOTIDE SEQUENCE</scope>
    <source>
        <strain evidence="1">CBHHK067</strain>
    </source>
</reference>
<comment type="caution">
    <text evidence="1">The sequence shown here is derived from an EMBL/GenBank/DDBJ whole genome shotgun (WGS) entry which is preliminary data.</text>
</comment>
<accession>A0AAD7GPC5</accession>
<dbReference type="SUPFAM" id="SSF52047">
    <property type="entry name" value="RNI-like"/>
    <property type="match status" value="1"/>
</dbReference>
<evidence type="ECO:0000313" key="1">
    <source>
        <dbReference type="EMBL" id="KAJ7700857.1"/>
    </source>
</evidence>
<sequence>MNLRATANDVGRVVSKIIDGLTLPNLAELKLCSEEYFGLPVPWPHVQCLALSTRSAFQSHLRSLQLHHCVITEAELLECLSALPSLERLAISDHRPFTDGGPDQLLVTNTLLASLTLAPDNPSPVPRLRFFECISLLRFDDRAYLDFLLSRLRGPDADAGPFENRMLWLPGHHRELNSSVVARIVDLRSRKELLFSFAELEL</sequence>
<proteinExistence type="predicted"/>
<dbReference type="Gene3D" id="3.80.10.10">
    <property type="entry name" value="Ribonuclease Inhibitor"/>
    <property type="match status" value="1"/>
</dbReference>
<protein>
    <submittedName>
        <fullName evidence="1">Uncharacterized protein</fullName>
    </submittedName>
</protein>
<dbReference type="Proteomes" id="UP001221757">
    <property type="component" value="Unassembled WGS sequence"/>
</dbReference>
<dbReference type="InterPro" id="IPR032675">
    <property type="entry name" value="LRR_dom_sf"/>
</dbReference>
<dbReference type="AlphaFoldDB" id="A0AAD7GPC5"/>
<gene>
    <name evidence="1" type="ORF">B0H17DRAFT_214218</name>
</gene>
<keyword evidence="2" id="KW-1185">Reference proteome</keyword>
<dbReference type="EMBL" id="JARKIE010000019">
    <property type="protein sequence ID" value="KAJ7700857.1"/>
    <property type="molecule type" value="Genomic_DNA"/>
</dbReference>
<organism evidence="1 2">
    <name type="scientific">Mycena rosella</name>
    <name type="common">Pink bonnet</name>
    <name type="synonym">Agaricus rosellus</name>
    <dbReference type="NCBI Taxonomy" id="1033263"/>
    <lineage>
        <taxon>Eukaryota</taxon>
        <taxon>Fungi</taxon>
        <taxon>Dikarya</taxon>
        <taxon>Basidiomycota</taxon>
        <taxon>Agaricomycotina</taxon>
        <taxon>Agaricomycetes</taxon>
        <taxon>Agaricomycetidae</taxon>
        <taxon>Agaricales</taxon>
        <taxon>Marasmiineae</taxon>
        <taxon>Mycenaceae</taxon>
        <taxon>Mycena</taxon>
    </lineage>
</organism>